<protein>
    <submittedName>
        <fullName evidence="2">Uncharacterized protein</fullName>
    </submittedName>
</protein>
<proteinExistence type="predicted"/>
<dbReference type="RefSeq" id="WP_168156190.1">
    <property type="nucleotide sequence ID" value="NZ_JAEUWV010000003.1"/>
</dbReference>
<dbReference type="EMBL" id="JAEUWV010000003">
    <property type="protein sequence ID" value="MCO6394184.1"/>
    <property type="molecule type" value="Genomic_DNA"/>
</dbReference>
<feature type="coiled-coil region" evidence="1">
    <location>
        <begin position="12"/>
        <end position="57"/>
    </location>
</feature>
<gene>
    <name evidence="2" type="ORF">JMN37_04180</name>
</gene>
<reference evidence="2 3" key="1">
    <citation type="submission" date="2021-01" db="EMBL/GenBank/DDBJ databases">
        <title>Identification and Characterization of Corynebacterium sp.</title>
        <authorList>
            <person name="Luo Q."/>
            <person name="Qu P."/>
            <person name="Chen Q."/>
        </authorList>
    </citation>
    <scope>NUCLEOTIDE SEQUENCE [LARGE SCALE GENOMIC DNA]</scope>
    <source>
        <strain evidence="2 3">MC-18</strain>
    </source>
</reference>
<name>A0AAW5HVF8_9CORY</name>
<keyword evidence="3" id="KW-1185">Reference proteome</keyword>
<evidence type="ECO:0000256" key="1">
    <source>
        <dbReference type="SAM" id="Coils"/>
    </source>
</evidence>
<evidence type="ECO:0000313" key="2">
    <source>
        <dbReference type="EMBL" id="MCO6394184.1"/>
    </source>
</evidence>
<comment type="caution">
    <text evidence="2">The sequence shown here is derived from an EMBL/GenBank/DDBJ whole genome shotgun (WGS) entry which is preliminary data.</text>
</comment>
<evidence type="ECO:0000313" key="3">
    <source>
        <dbReference type="Proteomes" id="UP001205920"/>
    </source>
</evidence>
<accession>A0AAW5HVF8</accession>
<organism evidence="2 3">
    <name type="scientific">Corynebacterium lipophilum</name>
    <dbReference type="NCBI Taxonomy" id="2804918"/>
    <lineage>
        <taxon>Bacteria</taxon>
        <taxon>Bacillati</taxon>
        <taxon>Actinomycetota</taxon>
        <taxon>Actinomycetes</taxon>
        <taxon>Mycobacteriales</taxon>
        <taxon>Corynebacteriaceae</taxon>
        <taxon>Corynebacterium</taxon>
    </lineage>
</organism>
<keyword evidence="1" id="KW-0175">Coiled coil</keyword>
<sequence>MTLDESQRAKELAELEERLELGRKHHEELMAQMKAKVQEFEERQAELERAIAERKSAK</sequence>
<dbReference type="AlphaFoldDB" id="A0AAW5HVF8"/>
<dbReference type="Proteomes" id="UP001205920">
    <property type="component" value="Unassembled WGS sequence"/>
</dbReference>